<keyword evidence="2" id="KW-1185">Reference proteome</keyword>
<organism evidence="1 2">
    <name type="scientific">Trichoderma ghanense</name>
    <dbReference type="NCBI Taxonomy" id="65468"/>
    <lineage>
        <taxon>Eukaryota</taxon>
        <taxon>Fungi</taxon>
        <taxon>Dikarya</taxon>
        <taxon>Ascomycota</taxon>
        <taxon>Pezizomycotina</taxon>
        <taxon>Sordariomycetes</taxon>
        <taxon>Hypocreomycetidae</taxon>
        <taxon>Hypocreales</taxon>
        <taxon>Hypocreaceae</taxon>
        <taxon>Trichoderma</taxon>
    </lineage>
</organism>
<reference evidence="1 2" key="1">
    <citation type="submission" date="2018-01" db="EMBL/GenBank/DDBJ databases">
        <title>Genome characterization of the sugarcane-associated fungus Trichoderma ghanense CCMA-1212 and their application in lignocelulose bioconversion.</title>
        <authorList>
            <person name="Steindorff A.S."/>
            <person name="Mendes T.D."/>
            <person name="Vilela E.S.D."/>
            <person name="Rodrigues D.S."/>
            <person name="Formighieri E.F."/>
            <person name="Melo I.S."/>
            <person name="Favaro L.C.L."/>
        </authorList>
    </citation>
    <scope>NUCLEOTIDE SEQUENCE [LARGE SCALE GENOMIC DNA]</scope>
    <source>
        <strain evidence="1 2">CCMA-1212</strain>
    </source>
</reference>
<accession>A0ABY2HCU8</accession>
<dbReference type="GeneID" id="300574516"/>
<evidence type="ECO:0000313" key="1">
    <source>
        <dbReference type="EMBL" id="TFB05155.1"/>
    </source>
</evidence>
<dbReference type="RefSeq" id="XP_073561356.1">
    <property type="nucleotide sequence ID" value="XM_073700066.1"/>
</dbReference>
<dbReference type="Proteomes" id="UP001642720">
    <property type="component" value="Unassembled WGS sequence"/>
</dbReference>
<evidence type="ECO:0000313" key="2">
    <source>
        <dbReference type="Proteomes" id="UP001642720"/>
    </source>
</evidence>
<name>A0ABY2HCU8_9HYPO</name>
<dbReference type="EMBL" id="PPTA01000003">
    <property type="protein sequence ID" value="TFB05155.1"/>
    <property type="molecule type" value="Genomic_DNA"/>
</dbReference>
<protein>
    <submittedName>
        <fullName evidence="1">Uncharacterized protein</fullName>
    </submittedName>
</protein>
<comment type="caution">
    <text evidence="1">The sequence shown here is derived from an EMBL/GenBank/DDBJ whole genome shotgun (WGS) entry which is preliminary data.</text>
</comment>
<proteinExistence type="predicted"/>
<sequence>MPACLPAFLSASNTDIGLCPAWLATRQPLRRRPGCSTVPWPHMRPHDNSHAFSAAAAAFPSCGLPLSGAALLSRHQAVSSVWTASEKLLWFCGKSPTAANDQDPKAPCVFVRLPKSSTLAPFEPNLLVNLQPWRCVFLGHLASIRTEGERAPAWIAIRPQSYPLAVCGCPGKSFLVVPDENFLMSQSRVMA</sequence>
<gene>
    <name evidence="1" type="ORF">CCMA1212_002690</name>
</gene>